<gene>
    <name evidence="2" type="ORF">GCM10011376_04130</name>
</gene>
<reference evidence="3" key="1">
    <citation type="journal article" date="2019" name="Int. J. Syst. Evol. Microbiol.">
        <title>The Global Catalogue of Microorganisms (GCM) 10K type strain sequencing project: providing services to taxonomists for standard genome sequencing and annotation.</title>
        <authorList>
            <consortium name="The Broad Institute Genomics Platform"/>
            <consortium name="The Broad Institute Genome Sequencing Center for Infectious Disease"/>
            <person name="Wu L."/>
            <person name="Ma J."/>
        </authorList>
    </citation>
    <scope>NUCLEOTIDE SEQUENCE [LARGE SCALE GENOMIC DNA]</scope>
    <source>
        <strain evidence="3">CGMCC 1.12791</strain>
    </source>
</reference>
<name>A0ABQ3HDY7_9ACTN</name>
<keyword evidence="3" id="KW-1185">Reference proteome</keyword>
<protein>
    <recommendedName>
        <fullName evidence="1">Mycothiol-dependent maleylpyruvate isomerase metal-binding domain-containing protein</fullName>
    </recommendedName>
</protein>
<dbReference type="Gene3D" id="1.20.120.450">
    <property type="entry name" value="dinb family like domain"/>
    <property type="match status" value="1"/>
</dbReference>
<sequence>MDSDAIWHHIDTERSALADILEPLPADDWRTPSLCDGWTVRDVAAHLCFAHAGLREALVPAVRSGFRYHATLRNAALWSPLDHEQIVATLRGFVGSRRTVPLVTEREPLLDVLVHTQDICVPLDLDHPMPVAAAVDALERVIWWSRRIPLGPRLRGVHLVATDVAWEWGSGRRVEGPVQWLLLAAAGRTVAHQHLRGEVGALT</sequence>
<dbReference type="RefSeq" id="WP_191277684.1">
    <property type="nucleotide sequence ID" value="NZ_BNAD01000001.1"/>
</dbReference>
<proteinExistence type="predicted"/>
<evidence type="ECO:0000259" key="1">
    <source>
        <dbReference type="Pfam" id="PF11716"/>
    </source>
</evidence>
<dbReference type="EMBL" id="BNAD01000001">
    <property type="protein sequence ID" value="GHE15522.1"/>
    <property type="molecule type" value="Genomic_DNA"/>
</dbReference>
<dbReference type="NCBIfam" id="TIGR03083">
    <property type="entry name" value="maleylpyruvate isomerase family mycothiol-dependent enzyme"/>
    <property type="match status" value="1"/>
</dbReference>
<feature type="domain" description="Mycothiol-dependent maleylpyruvate isomerase metal-binding" evidence="1">
    <location>
        <begin position="12"/>
        <end position="92"/>
    </location>
</feature>
<evidence type="ECO:0000313" key="2">
    <source>
        <dbReference type="EMBL" id="GHE15522.1"/>
    </source>
</evidence>
<dbReference type="Pfam" id="PF11716">
    <property type="entry name" value="MDMPI_N"/>
    <property type="match status" value="1"/>
</dbReference>
<comment type="caution">
    <text evidence="2">The sequence shown here is derived from an EMBL/GenBank/DDBJ whole genome shotgun (WGS) entry which is preliminary data.</text>
</comment>
<dbReference type="Proteomes" id="UP000597341">
    <property type="component" value="Unassembled WGS sequence"/>
</dbReference>
<dbReference type="InterPro" id="IPR017517">
    <property type="entry name" value="Maleyloyr_isom"/>
</dbReference>
<dbReference type="SUPFAM" id="SSF109854">
    <property type="entry name" value="DinB/YfiT-like putative metalloenzymes"/>
    <property type="match status" value="1"/>
</dbReference>
<dbReference type="InterPro" id="IPR024344">
    <property type="entry name" value="MDMPI_metal-binding"/>
</dbReference>
<organism evidence="2 3">
    <name type="scientific">Nocardioides flavus</name>
    <name type="common">ex Wang et al. 2016</name>
    <dbReference type="NCBI Taxonomy" id="2058780"/>
    <lineage>
        <taxon>Bacteria</taxon>
        <taxon>Bacillati</taxon>
        <taxon>Actinomycetota</taxon>
        <taxon>Actinomycetes</taxon>
        <taxon>Propionibacteriales</taxon>
        <taxon>Nocardioidaceae</taxon>
        <taxon>Nocardioides</taxon>
    </lineage>
</organism>
<evidence type="ECO:0000313" key="3">
    <source>
        <dbReference type="Proteomes" id="UP000597341"/>
    </source>
</evidence>
<dbReference type="InterPro" id="IPR034660">
    <property type="entry name" value="DinB/YfiT-like"/>
</dbReference>
<accession>A0ABQ3HDY7</accession>